<organism evidence="2 3">
    <name type="scientific">Trypanosoma cruzi marinkellei</name>
    <dbReference type="NCBI Taxonomy" id="85056"/>
    <lineage>
        <taxon>Eukaryota</taxon>
        <taxon>Discoba</taxon>
        <taxon>Euglenozoa</taxon>
        <taxon>Kinetoplastea</taxon>
        <taxon>Metakinetoplastina</taxon>
        <taxon>Trypanosomatida</taxon>
        <taxon>Trypanosomatidae</taxon>
        <taxon>Trypanosoma</taxon>
        <taxon>Schizotrypanum</taxon>
    </lineage>
</organism>
<evidence type="ECO:0000313" key="2">
    <source>
        <dbReference type="EMBL" id="EKF33073.1"/>
    </source>
</evidence>
<dbReference type="Proteomes" id="UP000007350">
    <property type="component" value="Unassembled WGS sequence"/>
</dbReference>
<dbReference type="Pfam" id="PF25493">
    <property type="entry name" value="Peripla_BP_A-cyclase"/>
    <property type="match status" value="1"/>
</dbReference>
<gene>
    <name evidence="2" type="ORF">MOQ_003063</name>
</gene>
<proteinExistence type="predicted"/>
<reference evidence="2 3" key="1">
    <citation type="journal article" date="2012" name="BMC Genomics">
        <title>Comparative genomic analysis of human infective Trypanosoma cruzi lineages with the bat-restricted subspecies T. cruzi marinkellei.</title>
        <authorList>
            <person name="Franzen O."/>
            <person name="Talavera-Lopez C."/>
            <person name="Ochaya S."/>
            <person name="Butler C.E."/>
            <person name="Messenger L.A."/>
            <person name="Lewis M.D."/>
            <person name="Llewellyn M.S."/>
            <person name="Marinkelle C.J."/>
            <person name="Tyler K.M."/>
            <person name="Miles M.A."/>
            <person name="Andersson B."/>
        </authorList>
    </citation>
    <scope>NUCLEOTIDE SEQUENCE [LARGE SCALE GENOMIC DNA]</scope>
    <source>
        <strain evidence="2 3">B7</strain>
    </source>
</reference>
<sequence>MEGFRAEDVVEGAFTLKLDECDASLIELRAPLYGLASMMQDGVVAQLAMGSMLVGVDDAKPSRDYYDGTTVTSHTLSTSAAGARDALLSEMSARRVHFVSGVVTVAMLDVEGVAFIDPLPLEPRLNRFQINVIRLSPTLEQQFFVLAEYLGSTSGGPAHAVIRSDGGCVAAVTVDVWRVAGVCDALVDHLPVEGDACVVGLSAGGAGGIAWHVASHGVVRVFFCVLGVCAAAH</sequence>
<dbReference type="OrthoDB" id="252553at2759"/>
<comment type="caution">
    <text evidence="2">The sequence shown here is derived from an EMBL/GenBank/DDBJ whole genome shotgun (WGS) entry which is preliminary data.</text>
</comment>
<feature type="domain" description="Receptor-type adenylate cyclase GRESAG 4.1/3 periplasmic binding protein-like" evidence="1">
    <location>
        <begin position="28"/>
        <end position="223"/>
    </location>
</feature>
<dbReference type="EMBL" id="AHKC01009440">
    <property type="protein sequence ID" value="EKF33073.1"/>
    <property type="molecule type" value="Genomic_DNA"/>
</dbReference>
<dbReference type="InterPro" id="IPR057398">
    <property type="entry name" value="GRESAG4.1/3_peripasmic_2"/>
</dbReference>
<protein>
    <submittedName>
        <fullName evidence="2">Receptor-type adenylate cyclase, putative</fullName>
    </submittedName>
</protein>
<name>K2MD11_TRYCR</name>
<evidence type="ECO:0000313" key="3">
    <source>
        <dbReference type="Proteomes" id="UP000007350"/>
    </source>
</evidence>
<accession>K2MD11</accession>
<keyword evidence="2" id="KW-0675">Receptor</keyword>
<evidence type="ECO:0000259" key="1">
    <source>
        <dbReference type="Pfam" id="PF25493"/>
    </source>
</evidence>
<dbReference type="AlphaFoldDB" id="K2MD11"/>
<keyword evidence="3" id="KW-1185">Reference proteome</keyword>